<evidence type="ECO:0000313" key="4">
    <source>
        <dbReference type="Proteomes" id="UP000243542"/>
    </source>
</evidence>
<organism evidence="3 4">
    <name type="scientific">Amycolatopsis sulphurea</name>
    <dbReference type="NCBI Taxonomy" id="76022"/>
    <lineage>
        <taxon>Bacteria</taxon>
        <taxon>Bacillati</taxon>
        <taxon>Actinomycetota</taxon>
        <taxon>Actinomycetes</taxon>
        <taxon>Pseudonocardiales</taxon>
        <taxon>Pseudonocardiaceae</taxon>
        <taxon>Amycolatopsis</taxon>
    </lineage>
</organism>
<evidence type="ECO:0000256" key="1">
    <source>
        <dbReference type="ARBA" id="ARBA00007169"/>
    </source>
</evidence>
<protein>
    <submittedName>
        <fullName evidence="3">Surfactin synthase thioesterase subunit</fullName>
    </submittedName>
</protein>
<dbReference type="PANTHER" id="PTHR11487:SF0">
    <property type="entry name" value="S-ACYL FATTY ACID SYNTHASE THIOESTERASE, MEDIUM CHAIN"/>
    <property type="match status" value="1"/>
</dbReference>
<gene>
    <name evidence="3" type="ORF">ATK36_0585</name>
</gene>
<comment type="caution">
    <text evidence="3">The sequence shown here is derived from an EMBL/GenBank/DDBJ whole genome shotgun (WGS) entry which is preliminary data.</text>
</comment>
<dbReference type="GO" id="GO:0008610">
    <property type="term" value="P:lipid biosynthetic process"/>
    <property type="evidence" value="ECO:0007669"/>
    <property type="project" value="TreeGrafter"/>
</dbReference>
<proteinExistence type="inferred from homology"/>
<dbReference type="AlphaFoldDB" id="A0A2A9G269"/>
<comment type="similarity">
    <text evidence="1">Belongs to the thioesterase family.</text>
</comment>
<dbReference type="Pfam" id="PF00975">
    <property type="entry name" value="Thioesterase"/>
    <property type="match status" value="1"/>
</dbReference>
<feature type="domain" description="Thioesterase" evidence="2">
    <location>
        <begin position="17"/>
        <end position="239"/>
    </location>
</feature>
<dbReference type="RefSeq" id="WP_170069562.1">
    <property type="nucleotide sequence ID" value="NZ_JBIAKZ010000007.1"/>
</dbReference>
<name>A0A2A9G269_9PSEU</name>
<dbReference type="InterPro" id="IPR012223">
    <property type="entry name" value="TEII"/>
</dbReference>
<dbReference type="Gene3D" id="3.40.50.1820">
    <property type="entry name" value="alpha/beta hydrolase"/>
    <property type="match status" value="1"/>
</dbReference>
<dbReference type="Proteomes" id="UP000243542">
    <property type="component" value="Unassembled WGS sequence"/>
</dbReference>
<sequence>MTTPWLPFPARSHRPAVVCFPPAGAGASFYAPWRRRFRNAAFDVLPVQLPGRETRLSEPLVPELSKLTVDAADALADELPGSYLFFGHSMGAAFAFELAQELEQRGMSGPRSLIVSACASPSFESNGPALRDAPDAELVRLLDRLGSFPPTLRSHTEFISLVIPILRSDIAMCETHRVDRERRINCPLTAISGADDTEPTPQTMSDWVRHTSLAFTQHVVPGGHHYFEESNAFYDLLEHLAIGTVNPGQERR</sequence>
<dbReference type="SUPFAM" id="SSF53474">
    <property type="entry name" value="alpha/beta-Hydrolases"/>
    <property type="match status" value="1"/>
</dbReference>
<dbReference type="InterPro" id="IPR001031">
    <property type="entry name" value="Thioesterase"/>
</dbReference>
<evidence type="ECO:0000313" key="3">
    <source>
        <dbReference type="EMBL" id="PFG57036.1"/>
    </source>
</evidence>
<dbReference type="EMBL" id="PDJK01000001">
    <property type="protein sequence ID" value="PFG57036.1"/>
    <property type="molecule type" value="Genomic_DNA"/>
</dbReference>
<dbReference type="PANTHER" id="PTHR11487">
    <property type="entry name" value="THIOESTERASE"/>
    <property type="match status" value="1"/>
</dbReference>
<reference evidence="3 4" key="1">
    <citation type="submission" date="2017-10" db="EMBL/GenBank/DDBJ databases">
        <title>Sequencing the genomes of 1000 actinobacteria strains.</title>
        <authorList>
            <person name="Klenk H.-P."/>
        </authorList>
    </citation>
    <scope>NUCLEOTIDE SEQUENCE [LARGE SCALE GENOMIC DNA]</scope>
    <source>
        <strain evidence="3 4">DSM 46092</strain>
    </source>
</reference>
<accession>A0A2A9G269</accession>
<keyword evidence="4" id="KW-1185">Reference proteome</keyword>
<dbReference type="InterPro" id="IPR029058">
    <property type="entry name" value="AB_hydrolase_fold"/>
</dbReference>
<evidence type="ECO:0000259" key="2">
    <source>
        <dbReference type="Pfam" id="PF00975"/>
    </source>
</evidence>